<keyword evidence="9" id="KW-1185">Reference proteome</keyword>
<keyword evidence="3 6" id="KW-0812">Transmembrane</keyword>
<dbReference type="Proteomes" id="UP000655208">
    <property type="component" value="Unassembled WGS sequence"/>
</dbReference>
<feature type="transmembrane region" description="Helical" evidence="6">
    <location>
        <begin position="71"/>
        <end position="89"/>
    </location>
</feature>
<dbReference type="InterPro" id="IPR011701">
    <property type="entry name" value="MFS"/>
</dbReference>
<dbReference type="EMBL" id="BMNA01000006">
    <property type="protein sequence ID" value="GGM08567.1"/>
    <property type="molecule type" value="Genomic_DNA"/>
</dbReference>
<organism evidence="8 9">
    <name type="scientific">Nakamurella endophytica</name>
    <dbReference type="NCBI Taxonomy" id="1748367"/>
    <lineage>
        <taxon>Bacteria</taxon>
        <taxon>Bacillati</taxon>
        <taxon>Actinomycetota</taxon>
        <taxon>Actinomycetes</taxon>
        <taxon>Nakamurellales</taxon>
        <taxon>Nakamurellaceae</taxon>
        <taxon>Nakamurella</taxon>
    </lineage>
</organism>
<comment type="caution">
    <text evidence="8">The sequence shown here is derived from an EMBL/GenBank/DDBJ whole genome shotgun (WGS) entry which is preliminary data.</text>
</comment>
<dbReference type="PANTHER" id="PTHR43124:SF3">
    <property type="entry name" value="CHLORAMPHENICOL EFFLUX PUMP RV0191"/>
    <property type="match status" value="1"/>
</dbReference>
<feature type="transmembrane region" description="Helical" evidence="6">
    <location>
        <begin position="38"/>
        <end position="64"/>
    </location>
</feature>
<feature type="transmembrane region" description="Helical" evidence="6">
    <location>
        <begin position="285"/>
        <end position="307"/>
    </location>
</feature>
<dbReference type="AlphaFoldDB" id="A0A917T433"/>
<dbReference type="CDD" id="cd17324">
    <property type="entry name" value="MFS_NepI_like"/>
    <property type="match status" value="1"/>
</dbReference>
<evidence type="ECO:0000313" key="8">
    <source>
        <dbReference type="EMBL" id="GGM08567.1"/>
    </source>
</evidence>
<feature type="transmembrane region" description="Helical" evidence="6">
    <location>
        <begin position="355"/>
        <end position="375"/>
    </location>
</feature>
<comment type="subcellular location">
    <subcellularLocation>
        <location evidence="1">Cell membrane</location>
        <topology evidence="1">Multi-pass membrane protein</topology>
    </subcellularLocation>
</comment>
<dbReference type="InterPro" id="IPR050189">
    <property type="entry name" value="MFS_Efflux_Transporters"/>
</dbReference>
<evidence type="ECO:0000256" key="5">
    <source>
        <dbReference type="ARBA" id="ARBA00023136"/>
    </source>
</evidence>
<dbReference type="PROSITE" id="PS51257">
    <property type="entry name" value="PROKAR_LIPOPROTEIN"/>
    <property type="match status" value="1"/>
</dbReference>
<keyword evidence="2" id="KW-1003">Cell membrane</keyword>
<evidence type="ECO:0000259" key="7">
    <source>
        <dbReference type="PROSITE" id="PS50850"/>
    </source>
</evidence>
<protein>
    <submittedName>
        <fullName evidence="8">MFS transporter</fullName>
    </submittedName>
</protein>
<dbReference type="InterPro" id="IPR020846">
    <property type="entry name" value="MFS_dom"/>
</dbReference>
<dbReference type="GO" id="GO:0005886">
    <property type="term" value="C:plasma membrane"/>
    <property type="evidence" value="ECO:0007669"/>
    <property type="project" value="UniProtKB-SubCell"/>
</dbReference>
<evidence type="ECO:0000313" key="9">
    <source>
        <dbReference type="Proteomes" id="UP000655208"/>
    </source>
</evidence>
<evidence type="ECO:0000256" key="3">
    <source>
        <dbReference type="ARBA" id="ARBA00022692"/>
    </source>
</evidence>
<dbReference type="GO" id="GO:0022857">
    <property type="term" value="F:transmembrane transporter activity"/>
    <property type="evidence" value="ECO:0007669"/>
    <property type="project" value="InterPro"/>
</dbReference>
<dbReference type="PANTHER" id="PTHR43124">
    <property type="entry name" value="PURINE EFFLUX PUMP PBUE"/>
    <property type="match status" value="1"/>
</dbReference>
<reference evidence="8" key="2">
    <citation type="submission" date="2020-09" db="EMBL/GenBank/DDBJ databases">
        <authorList>
            <person name="Sun Q."/>
            <person name="Zhou Y."/>
        </authorList>
    </citation>
    <scope>NUCLEOTIDE SEQUENCE</scope>
    <source>
        <strain evidence="8">CGMCC 4.7308</strain>
    </source>
</reference>
<feature type="transmembrane region" description="Helical" evidence="6">
    <location>
        <begin position="156"/>
        <end position="178"/>
    </location>
</feature>
<keyword evidence="4 6" id="KW-1133">Transmembrane helix</keyword>
<feature type="transmembrane region" description="Helical" evidence="6">
    <location>
        <begin position="328"/>
        <end position="349"/>
    </location>
</feature>
<name>A0A917T433_9ACTN</name>
<dbReference type="SUPFAM" id="SSF103473">
    <property type="entry name" value="MFS general substrate transporter"/>
    <property type="match status" value="1"/>
</dbReference>
<keyword evidence="5 6" id="KW-0472">Membrane</keyword>
<dbReference type="Gene3D" id="1.20.1250.20">
    <property type="entry name" value="MFS general substrate transporter like domains"/>
    <property type="match status" value="2"/>
</dbReference>
<feature type="transmembrane region" description="Helical" evidence="6">
    <location>
        <begin position="232"/>
        <end position="253"/>
    </location>
</feature>
<evidence type="ECO:0000256" key="4">
    <source>
        <dbReference type="ARBA" id="ARBA00022989"/>
    </source>
</evidence>
<dbReference type="PROSITE" id="PS50850">
    <property type="entry name" value="MFS"/>
    <property type="match status" value="1"/>
</dbReference>
<evidence type="ECO:0000256" key="2">
    <source>
        <dbReference type="ARBA" id="ARBA00022475"/>
    </source>
</evidence>
<gene>
    <name evidence="8" type="primary">araJ</name>
    <name evidence="8" type="ORF">GCM10011594_30600</name>
</gene>
<feature type="domain" description="Major facilitator superfamily (MFS) profile" evidence="7">
    <location>
        <begin position="4"/>
        <end position="377"/>
    </location>
</feature>
<dbReference type="InterPro" id="IPR036259">
    <property type="entry name" value="MFS_trans_sf"/>
</dbReference>
<dbReference type="Pfam" id="PF07690">
    <property type="entry name" value="MFS_1"/>
    <property type="match status" value="1"/>
</dbReference>
<feature type="transmembrane region" description="Helical" evidence="6">
    <location>
        <begin position="128"/>
        <end position="150"/>
    </location>
</feature>
<sequence>MSRALFALAVGAFGIGCTEFVMMGLLPQIGADLHVSVPAMGVVITAYAIGVVIGAPTTTLVATWLTTRQTLMTLMAVFVTGNLLVALAPSFQVLLAARVLTALAHGSFFGVGAIAARRAVAPHRATQAISLMFVGLTVANVVGVPAGTWVGQHLTWRLTFAAVAGIGLLTVLALRLLLPEDQVRIDVRAELGAFRRPRVWLGLAITTVGFGSLFAVYSYVTPILTELSGLGPTGVTVVLALFGAGTTVGTLVGGRFGDRWGMPVVAWGLAVVALLLVAFTVTSAAAVPAVVTLVAFGMVAFSLGPVVQNRIIVEAGTGGSLVSAANQGAFNVANAIGAGLGALVIEVGLGYRATMWVGAALAVAGAVMVAATLGYTGDRRRIAEPAAELVG</sequence>
<proteinExistence type="predicted"/>
<reference evidence="8" key="1">
    <citation type="journal article" date="2014" name="Int. J. Syst. Evol. Microbiol.">
        <title>Complete genome sequence of Corynebacterium casei LMG S-19264T (=DSM 44701T), isolated from a smear-ripened cheese.</title>
        <authorList>
            <consortium name="US DOE Joint Genome Institute (JGI-PGF)"/>
            <person name="Walter F."/>
            <person name="Albersmeier A."/>
            <person name="Kalinowski J."/>
            <person name="Ruckert C."/>
        </authorList>
    </citation>
    <scope>NUCLEOTIDE SEQUENCE</scope>
    <source>
        <strain evidence="8">CGMCC 4.7308</strain>
    </source>
</reference>
<feature type="transmembrane region" description="Helical" evidence="6">
    <location>
        <begin position="95"/>
        <end position="116"/>
    </location>
</feature>
<evidence type="ECO:0000256" key="6">
    <source>
        <dbReference type="SAM" id="Phobius"/>
    </source>
</evidence>
<feature type="transmembrane region" description="Helical" evidence="6">
    <location>
        <begin position="199"/>
        <end position="220"/>
    </location>
</feature>
<dbReference type="RefSeq" id="WP_188942989.1">
    <property type="nucleotide sequence ID" value="NZ_BMNA01000006.1"/>
</dbReference>
<feature type="transmembrane region" description="Helical" evidence="6">
    <location>
        <begin position="260"/>
        <end position="279"/>
    </location>
</feature>
<evidence type="ECO:0000256" key="1">
    <source>
        <dbReference type="ARBA" id="ARBA00004651"/>
    </source>
</evidence>
<accession>A0A917T433</accession>